<feature type="signal peptide" evidence="1">
    <location>
        <begin position="1"/>
        <end position="22"/>
    </location>
</feature>
<feature type="chain" id="PRO_5046027409" evidence="1">
    <location>
        <begin position="23"/>
        <end position="154"/>
    </location>
</feature>
<dbReference type="EMBL" id="BAABLD010000011">
    <property type="protein sequence ID" value="GAA5168734.1"/>
    <property type="molecule type" value="Genomic_DNA"/>
</dbReference>
<proteinExistence type="predicted"/>
<keyword evidence="1" id="KW-0732">Signal</keyword>
<protein>
    <submittedName>
        <fullName evidence="2">Uncharacterized protein</fullName>
    </submittedName>
</protein>
<dbReference type="Proteomes" id="UP001500547">
    <property type="component" value="Unassembled WGS sequence"/>
</dbReference>
<reference evidence="3" key="1">
    <citation type="journal article" date="2019" name="Int. J. Syst. Evol. Microbiol.">
        <title>The Global Catalogue of Microorganisms (GCM) 10K type strain sequencing project: providing services to taxonomists for standard genome sequencing and annotation.</title>
        <authorList>
            <consortium name="The Broad Institute Genomics Platform"/>
            <consortium name="The Broad Institute Genome Sequencing Center for Infectious Disease"/>
            <person name="Wu L."/>
            <person name="Ma J."/>
        </authorList>
    </citation>
    <scope>NUCLEOTIDE SEQUENCE [LARGE SCALE GENOMIC DNA]</scope>
    <source>
        <strain evidence="3">JCM 18715</strain>
    </source>
</reference>
<evidence type="ECO:0000313" key="2">
    <source>
        <dbReference type="EMBL" id="GAA5168734.1"/>
    </source>
</evidence>
<evidence type="ECO:0000256" key="1">
    <source>
        <dbReference type="SAM" id="SignalP"/>
    </source>
</evidence>
<organism evidence="2 3">
    <name type="scientific">Viridibacterium curvum</name>
    <dbReference type="NCBI Taxonomy" id="1101404"/>
    <lineage>
        <taxon>Bacteria</taxon>
        <taxon>Pseudomonadati</taxon>
        <taxon>Pseudomonadota</taxon>
        <taxon>Betaproteobacteria</taxon>
        <taxon>Rhodocyclales</taxon>
        <taxon>Rhodocyclaceae</taxon>
        <taxon>Viridibacterium</taxon>
    </lineage>
</organism>
<gene>
    <name evidence="2" type="ORF">GCM10025770_29160</name>
</gene>
<dbReference type="RefSeq" id="WP_345533830.1">
    <property type="nucleotide sequence ID" value="NZ_BAABLD010000011.1"/>
</dbReference>
<keyword evidence="3" id="KW-1185">Reference proteome</keyword>
<comment type="caution">
    <text evidence="2">The sequence shown here is derived from an EMBL/GenBank/DDBJ whole genome shotgun (WGS) entry which is preliminary data.</text>
</comment>
<accession>A0ABP9QX52</accession>
<name>A0ABP9QX52_9RHOO</name>
<sequence>MKQPIILVALAWGLIAPTGAGAADTCPYTAEYLSEQLGVKLKVVTQMRGMLGPACEYADDKRTLKIAVDAGPNPAPSAEAWRKMSSPPKTVWKAVPGDADKAVVLESYPNGDPYPAVSYERKNWLVDINVLGVRGAAAVAQWNGKLLKLKRLPQ</sequence>
<evidence type="ECO:0000313" key="3">
    <source>
        <dbReference type="Proteomes" id="UP001500547"/>
    </source>
</evidence>